<dbReference type="EMBL" id="HBGT01004883">
    <property type="protein sequence ID" value="CAD9389852.1"/>
    <property type="molecule type" value="Transcribed_RNA"/>
</dbReference>
<reference evidence="1" key="1">
    <citation type="submission" date="2021-01" db="EMBL/GenBank/DDBJ databases">
        <authorList>
            <person name="Corre E."/>
            <person name="Pelletier E."/>
            <person name="Niang G."/>
            <person name="Scheremetjew M."/>
            <person name="Finn R."/>
            <person name="Kale V."/>
            <person name="Holt S."/>
            <person name="Cochrane G."/>
            <person name="Meng A."/>
            <person name="Brown T."/>
            <person name="Cohen L."/>
        </authorList>
    </citation>
    <scope>NUCLEOTIDE SEQUENCE</scope>
    <source>
        <strain evidence="1">RCC1693</strain>
    </source>
</reference>
<sequence>MDHYKTYQPLMDQATVLWSTNLTHYAWKADYHLGTTEFMVLEWFNLVGERFYSIIYAVAGQMNCIEIVGKELAPKYEELAVRYNGTRYTHHVFTTAAINTTAYHFHDYTYLEPLSISKATTDVAAVEKFYENIMLAKTERYTYDGGQNNGNVTVLLVTLAGADLVLKFVQRGTAFTLDDAELTVLEMQHAKNAAHNASYKSMTCGMDRFYDNHYAYNVPTGQYFNATIGEISERLFFAGVKFTCISSALWIQEPVTGDVIEYSFSHMKHFASMEHSVPNGTKFREEMEYCIHNMTLDIADLCSDGNCEEFVSEEPVDQCKNLA</sequence>
<accession>A0A7S2B8P2</accession>
<dbReference type="AlphaFoldDB" id="A0A7S2B8P2"/>
<gene>
    <name evidence="1" type="ORF">FPAR1323_LOCUS2670</name>
</gene>
<evidence type="ECO:0000313" key="1">
    <source>
        <dbReference type="EMBL" id="CAD9389852.1"/>
    </source>
</evidence>
<proteinExistence type="predicted"/>
<name>A0A7S2B8P2_9STRA</name>
<organism evidence="1">
    <name type="scientific">Florenciella parvula</name>
    <dbReference type="NCBI Taxonomy" id="236787"/>
    <lineage>
        <taxon>Eukaryota</taxon>
        <taxon>Sar</taxon>
        <taxon>Stramenopiles</taxon>
        <taxon>Ochrophyta</taxon>
        <taxon>Dictyochophyceae</taxon>
        <taxon>Florenciellales</taxon>
        <taxon>Florenciella</taxon>
    </lineage>
</organism>
<protein>
    <submittedName>
        <fullName evidence="1">Uncharacterized protein</fullName>
    </submittedName>
</protein>